<gene>
    <name evidence="3" type="ORF">KSX_80510</name>
</gene>
<dbReference type="Pfam" id="PF01385">
    <property type="entry name" value="OrfB_IS605"/>
    <property type="match status" value="1"/>
</dbReference>
<organism evidence="3 4">
    <name type="scientific">Ktedonospora formicarum</name>
    <dbReference type="NCBI Taxonomy" id="2778364"/>
    <lineage>
        <taxon>Bacteria</taxon>
        <taxon>Bacillati</taxon>
        <taxon>Chloroflexota</taxon>
        <taxon>Ktedonobacteria</taxon>
        <taxon>Ktedonobacterales</taxon>
        <taxon>Ktedonobacteraceae</taxon>
        <taxon>Ktedonospora</taxon>
    </lineage>
</organism>
<feature type="region of interest" description="Disordered" evidence="1">
    <location>
        <begin position="46"/>
        <end position="71"/>
    </location>
</feature>
<feature type="domain" description="Probable transposase IS891/IS1136/IS1341" evidence="2">
    <location>
        <begin position="5"/>
        <end position="71"/>
    </location>
</feature>
<accession>A0A8J3MXM2</accession>
<dbReference type="Proteomes" id="UP000612362">
    <property type="component" value="Unassembled WGS sequence"/>
</dbReference>
<keyword evidence="4" id="KW-1185">Reference proteome</keyword>
<evidence type="ECO:0000313" key="3">
    <source>
        <dbReference type="EMBL" id="GHO49888.1"/>
    </source>
</evidence>
<dbReference type="EMBL" id="BNJF01000006">
    <property type="protein sequence ID" value="GHO49888.1"/>
    <property type="molecule type" value="Genomic_DNA"/>
</dbReference>
<dbReference type="AlphaFoldDB" id="A0A8J3MXM2"/>
<comment type="caution">
    <text evidence="3">The sequence shown here is derived from an EMBL/GenBank/DDBJ whole genome shotgun (WGS) entry which is preliminary data.</text>
</comment>
<name>A0A8J3MXM2_9CHLR</name>
<dbReference type="RefSeq" id="WP_220198967.1">
    <property type="nucleotide sequence ID" value="NZ_BNJF01000006.1"/>
</dbReference>
<protein>
    <recommendedName>
        <fullName evidence="2">Probable transposase IS891/IS1136/IS1341 domain-containing protein</fullName>
    </recommendedName>
</protein>
<evidence type="ECO:0000313" key="4">
    <source>
        <dbReference type="Proteomes" id="UP000612362"/>
    </source>
</evidence>
<reference evidence="3" key="1">
    <citation type="submission" date="2020-10" db="EMBL/GenBank/DDBJ databases">
        <title>Taxonomic study of unclassified bacteria belonging to the class Ktedonobacteria.</title>
        <authorList>
            <person name="Yabe S."/>
            <person name="Wang C.M."/>
            <person name="Zheng Y."/>
            <person name="Sakai Y."/>
            <person name="Cavaletti L."/>
            <person name="Monciardini P."/>
            <person name="Donadio S."/>
        </authorList>
    </citation>
    <scope>NUCLEOTIDE SEQUENCE</scope>
    <source>
        <strain evidence="3">SOSP1-1</strain>
    </source>
</reference>
<proteinExistence type="predicted"/>
<evidence type="ECO:0000259" key="2">
    <source>
        <dbReference type="Pfam" id="PF01385"/>
    </source>
</evidence>
<evidence type="ECO:0000256" key="1">
    <source>
        <dbReference type="SAM" id="MobiDB-lite"/>
    </source>
</evidence>
<sequence>MVCFHLCTQEEAKDHRAATGDVIGVDLGIKKLATLSDGRTFENPRALRKKITALKRASRRHSRKAKGSRNR</sequence>
<dbReference type="InterPro" id="IPR001959">
    <property type="entry name" value="Transposase"/>
</dbReference>